<dbReference type="GO" id="GO:0005886">
    <property type="term" value="C:plasma membrane"/>
    <property type="evidence" value="ECO:0007669"/>
    <property type="project" value="UniProtKB-SubCell"/>
</dbReference>
<dbReference type="RefSeq" id="WP_154314559.1">
    <property type="nucleotide sequence ID" value="NZ_WKRA01000009.1"/>
</dbReference>
<evidence type="ECO:0000313" key="10">
    <source>
        <dbReference type="Proteomes" id="UP000431304"/>
    </source>
</evidence>
<proteinExistence type="inferred from homology"/>
<keyword evidence="5 7" id="KW-0472">Membrane</keyword>
<evidence type="ECO:0000256" key="7">
    <source>
        <dbReference type="SAM" id="Phobius"/>
    </source>
</evidence>
<comment type="caution">
    <text evidence="9">The sequence shown here is derived from an EMBL/GenBank/DDBJ whole genome shotgun (WGS) entry which is preliminary data.</text>
</comment>
<keyword evidence="2" id="KW-1003">Cell membrane</keyword>
<feature type="transmembrane region" description="Helical" evidence="7">
    <location>
        <begin position="308"/>
        <end position="331"/>
    </location>
</feature>
<feature type="transmembrane region" description="Helical" evidence="7">
    <location>
        <begin position="674"/>
        <end position="699"/>
    </location>
</feature>
<dbReference type="Pfam" id="PF02687">
    <property type="entry name" value="FtsX"/>
    <property type="match status" value="2"/>
</dbReference>
<dbReference type="EMBL" id="WKRA01000009">
    <property type="protein sequence ID" value="MSD15913.1"/>
    <property type="molecule type" value="Genomic_DNA"/>
</dbReference>
<feature type="transmembrane region" description="Helical" evidence="7">
    <location>
        <begin position="20"/>
        <end position="44"/>
    </location>
</feature>
<evidence type="ECO:0000256" key="3">
    <source>
        <dbReference type="ARBA" id="ARBA00022692"/>
    </source>
</evidence>
<feature type="transmembrane region" description="Helical" evidence="7">
    <location>
        <begin position="351"/>
        <end position="371"/>
    </location>
</feature>
<dbReference type="Proteomes" id="UP000431304">
    <property type="component" value="Unassembled WGS sequence"/>
</dbReference>
<protein>
    <submittedName>
        <fullName evidence="9">FtsX-like permease family protein</fullName>
    </submittedName>
</protein>
<comment type="similarity">
    <text evidence="6">Belongs to the ABC-4 integral membrane protein family.</text>
</comment>
<dbReference type="AlphaFoldDB" id="A0A844E364"/>
<keyword evidence="4 7" id="KW-1133">Transmembrane helix</keyword>
<dbReference type="GO" id="GO:0022857">
    <property type="term" value="F:transmembrane transporter activity"/>
    <property type="evidence" value="ECO:0007669"/>
    <property type="project" value="TreeGrafter"/>
</dbReference>
<feature type="domain" description="ABC3 transporter permease C-terminal" evidence="8">
    <location>
        <begin position="677"/>
        <end position="787"/>
    </location>
</feature>
<dbReference type="PANTHER" id="PTHR30572">
    <property type="entry name" value="MEMBRANE COMPONENT OF TRANSPORTER-RELATED"/>
    <property type="match status" value="1"/>
</dbReference>
<evidence type="ECO:0000256" key="6">
    <source>
        <dbReference type="ARBA" id="ARBA00038076"/>
    </source>
</evidence>
<evidence type="ECO:0000256" key="5">
    <source>
        <dbReference type="ARBA" id="ARBA00023136"/>
    </source>
</evidence>
<keyword evidence="3 7" id="KW-0812">Transmembrane</keyword>
<evidence type="ECO:0000256" key="2">
    <source>
        <dbReference type="ARBA" id="ARBA00022475"/>
    </source>
</evidence>
<gene>
    <name evidence="9" type="ORF">GKE72_07460</name>
</gene>
<dbReference type="InterPro" id="IPR050250">
    <property type="entry name" value="Macrolide_Exporter_MacB"/>
</dbReference>
<evidence type="ECO:0000313" key="9">
    <source>
        <dbReference type="EMBL" id="MSD15913.1"/>
    </source>
</evidence>
<feature type="transmembrane region" description="Helical" evidence="7">
    <location>
        <begin position="261"/>
        <end position="287"/>
    </location>
</feature>
<dbReference type="PANTHER" id="PTHR30572:SF4">
    <property type="entry name" value="ABC TRANSPORTER PERMEASE YTRF"/>
    <property type="match status" value="1"/>
</dbReference>
<accession>A0A844E364</accession>
<feature type="transmembrane region" description="Helical" evidence="7">
    <location>
        <begin position="768"/>
        <end position="791"/>
    </location>
</feature>
<reference evidence="9 10" key="1">
    <citation type="journal article" date="2019" name="Nat. Med.">
        <title>A library of human gut bacterial isolates paired with longitudinal multiomics data enables mechanistic microbiome research.</title>
        <authorList>
            <person name="Poyet M."/>
            <person name="Groussin M."/>
            <person name="Gibbons S.M."/>
            <person name="Avila-Pacheco J."/>
            <person name="Jiang X."/>
            <person name="Kearney S.M."/>
            <person name="Perrotta A.R."/>
            <person name="Berdy B."/>
            <person name="Zhao S."/>
            <person name="Lieberman T.D."/>
            <person name="Swanson P.K."/>
            <person name="Smith M."/>
            <person name="Roesemann S."/>
            <person name="Alexander J.E."/>
            <person name="Rich S.A."/>
            <person name="Livny J."/>
            <person name="Vlamakis H."/>
            <person name="Clish C."/>
            <person name="Bullock K."/>
            <person name="Deik A."/>
            <person name="Scott J."/>
            <person name="Pierce K.A."/>
            <person name="Xavier R.J."/>
            <person name="Alm E.J."/>
        </authorList>
    </citation>
    <scope>NUCLEOTIDE SEQUENCE [LARGE SCALE GENOMIC DNA]</scope>
    <source>
        <strain evidence="9 10">BIOML-A3</strain>
    </source>
</reference>
<feature type="transmembrane region" description="Helical" evidence="7">
    <location>
        <begin position="725"/>
        <end position="748"/>
    </location>
</feature>
<sequence length="802" mass="89766">MKTIYHLAISRLKYNKGRSILTIVAIALMTTLLMSIGSSALTVIRHQQLEIKESARNYHAAFKGSTADQVFILENHADVESLSTRESVASIELPKLNAVLNFDSTKKGSIDQIQLANGKMPVEADEIAGPPALFERLDVVPEIGQKFQIPLRIQGGKVENYDFTITGILEQTDISKLNVNETRLVYGAFVSEKFVEQHIAPEDRTYTAYIRIVNENKHSKDEIETIISEIAEDVGLNKSDISFNEQYLTYMTNPGTQERNVMIGLGLLVVFLGGMVIYSIYYVSVISNIQEMGKLKALGATKKHIRRLLFTESLAQSFVGIPCGILLGYLATVFLFRMVILSGSTFGDTFWHWQAAICVIVVVLLTVGVSIRKPLKMASGISPVEAMRYQESTGKQKRKKSFKTLSVSKLSYANLQRNKRRTAVTILALGCSGILFLVVANIANNITAENYARMLMPKGDFEISLNYAEDDREYPENNLNIIQLQNPLNDDLKTQIMSLDGVESIDEKHTVLAEAENVVLETQRTEVGGISENDLLSLNKSLKRGTLDYDELVHSNGIIFTWDILFEQYGFEIGDTIQLTLYDGNKKIPFTGTLMASTNSSDDTFLIADEVLQQLITETNPASAIYITVQPEKFESVKAQIDTLQQENTRFMFKSYDEELGIAKQLIRTIQYTIYGLLIVIGIIGYISLINTMITSILVRKKELGILQAIGLSDKQLRQMIHREGLFFTFGTLALSLTIGNGLGYLLVRIIINTQILTISQYEYPITQTLVLIVAVVIGQIAITVFVNRYIHKQSLVERMRD</sequence>
<dbReference type="InterPro" id="IPR003838">
    <property type="entry name" value="ABC3_permease_C"/>
</dbReference>
<feature type="transmembrane region" description="Helical" evidence="7">
    <location>
        <begin position="423"/>
        <end position="443"/>
    </location>
</feature>
<evidence type="ECO:0000259" key="8">
    <source>
        <dbReference type="Pfam" id="PF02687"/>
    </source>
</evidence>
<evidence type="ECO:0000256" key="1">
    <source>
        <dbReference type="ARBA" id="ARBA00004651"/>
    </source>
</evidence>
<feature type="domain" description="ABC3 transporter permease C-terminal" evidence="8">
    <location>
        <begin position="265"/>
        <end position="376"/>
    </location>
</feature>
<evidence type="ECO:0000256" key="4">
    <source>
        <dbReference type="ARBA" id="ARBA00022989"/>
    </source>
</evidence>
<organism evidence="9 10">
    <name type="scientific">Eubacterium ramulus</name>
    <dbReference type="NCBI Taxonomy" id="39490"/>
    <lineage>
        <taxon>Bacteria</taxon>
        <taxon>Bacillati</taxon>
        <taxon>Bacillota</taxon>
        <taxon>Clostridia</taxon>
        <taxon>Eubacteriales</taxon>
        <taxon>Eubacteriaceae</taxon>
        <taxon>Eubacterium</taxon>
    </lineage>
</organism>
<comment type="subcellular location">
    <subcellularLocation>
        <location evidence="1">Cell membrane</location>
        <topology evidence="1">Multi-pass membrane protein</topology>
    </subcellularLocation>
</comment>
<name>A0A844E364_EUBRA</name>